<dbReference type="PANTHER" id="PTHR37529:SF1">
    <property type="entry name" value="TRANSPOSASE INSG FOR INSERTION SEQUENCE ELEMENT IS4-RELATED"/>
    <property type="match status" value="1"/>
</dbReference>
<dbReference type="Pfam" id="PF01609">
    <property type="entry name" value="DDE_Tnp_1"/>
    <property type="match status" value="1"/>
</dbReference>
<sequence>MARRPCRAGYAQQLRAGIEDLCPPTRFADLAVHGNTQWTPGRLLLTLVLMSWHDAKTLISRFENVRELLSRMLPGWTCPTSYTGYTEALARWVGLLFPRVREILQTHLRRMARGNWTVSGWLVFGADGSRFESPRTKANEQGLKCAGKIRTAPQVYHTMLLHLGLNALWDFRIGPGTASERRHLEEMANLLPAGSLIAADAGFVGYELCQRLKAANVSFLLRVGANLTVLVQELGALIHRKGDIVWLWPAKFRDQPPLVLRMILLGRGKKAVFLLTDVLEPSLLSARQAREIYRRRWGIEVAYRTIKQTFDRREWLSRTPRTVLAEHTASLLGLWILQVLSLKSLRRCHHDPRQWSPSRTRDVTRRAMRLALDRSLLEPLTWRDQLGQAVRDQYRRRRLKRVRSWPHQKHEPPTRPPGMTELTPKLRLKGQALLDAS</sequence>
<dbReference type="RefSeq" id="WP_145034580.1">
    <property type="nucleotide sequence ID" value="NZ_CP036271.1"/>
</dbReference>
<feature type="region of interest" description="Disordered" evidence="1">
    <location>
        <begin position="401"/>
        <end position="425"/>
    </location>
</feature>
<dbReference type="GO" id="GO:0004803">
    <property type="term" value="F:transposase activity"/>
    <property type="evidence" value="ECO:0007669"/>
    <property type="project" value="InterPro"/>
</dbReference>
<dbReference type="GO" id="GO:0003677">
    <property type="term" value="F:DNA binding"/>
    <property type="evidence" value="ECO:0007669"/>
    <property type="project" value="InterPro"/>
</dbReference>
<dbReference type="PANTHER" id="PTHR37529">
    <property type="entry name" value="TRANSPOSASE INSG FOR INSERTION SEQUENCE ELEMENT IS4-RELATED"/>
    <property type="match status" value="1"/>
</dbReference>
<gene>
    <name evidence="3" type="ORF">Pan44_52720</name>
</gene>
<evidence type="ECO:0000313" key="3">
    <source>
        <dbReference type="EMBL" id="QDT57205.1"/>
    </source>
</evidence>
<dbReference type="EMBL" id="CP036271">
    <property type="protein sequence ID" value="QDT57205.1"/>
    <property type="molecule type" value="Genomic_DNA"/>
</dbReference>
<dbReference type="AlphaFoldDB" id="A0A517SM52"/>
<dbReference type="InParanoid" id="A0A517SM52"/>
<dbReference type="KEGG" id="ccos:Pan44_52720"/>
<dbReference type="InterPro" id="IPR012337">
    <property type="entry name" value="RNaseH-like_sf"/>
</dbReference>
<dbReference type="Proteomes" id="UP000315700">
    <property type="component" value="Chromosome"/>
</dbReference>
<protein>
    <submittedName>
        <fullName evidence="3">Transposase DDE domain protein</fullName>
    </submittedName>
</protein>
<evidence type="ECO:0000256" key="1">
    <source>
        <dbReference type="SAM" id="MobiDB-lite"/>
    </source>
</evidence>
<dbReference type="GO" id="GO:0006313">
    <property type="term" value="P:DNA transposition"/>
    <property type="evidence" value="ECO:0007669"/>
    <property type="project" value="InterPro"/>
</dbReference>
<evidence type="ECO:0000313" key="4">
    <source>
        <dbReference type="Proteomes" id="UP000315700"/>
    </source>
</evidence>
<dbReference type="InterPro" id="IPR002559">
    <property type="entry name" value="Transposase_11"/>
</dbReference>
<dbReference type="SUPFAM" id="SSF53098">
    <property type="entry name" value="Ribonuclease H-like"/>
    <property type="match status" value="1"/>
</dbReference>
<name>A0A517SM52_9PLAN</name>
<reference evidence="3 4" key="1">
    <citation type="submission" date="2019-02" db="EMBL/GenBank/DDBJ databases">
        <title>Deep-cultivation of Planctomycetes and their phenomic and genomic characterization uncovers novel biology.</title>
        <authorList>
            <person name="Wiegand S."/>
            <person name="Jogler M."/>
            <person name="Boedeker C."/>
            <person name="Pinto D."/>
            <person name="Vollmers J."/>
            <person name="Rivas-Marin E."/>
            <person name="Kohn T."/>
            <person name="Peeters S.H."/>
            <person name="Heuer A."/>
            <person name="Rast P."/>
            <person name="Oberbeckmann S."/>
            <person name="Bunk B."/>
            <person name="Jeske O."/>
            <person name="Meyerdierks A."/>
            <person name="Storesund J.E."/>
            <person name="Kallscheuer N."/>
            <person name="Luecker S."/>
            <person name="Lage O.M."/>
            <person name="Pohl T."/>
            <person name="Merkel B.J."/>
            <person name="Hornburger P."/>
            <person name="Mueller R.-W."/>
            <person name="Bruemmer F."/>
            <person name="Labrenz M."/>
            <person name="Spormann A.M."/>
            <person name="Op den Camp H."/>
            <person name="Overmann J."/>
            <person name="Amann R."/>
            <person name="Jetten M.S.M."/>
            <person name="Mascher T."/>
            <person name="Medema M.H."/>
            <person name="Devos D.P."/>
            <person name="Kaster A.-K."/>
            <person name="Ovreas L."/>
            <person name="Rohde M."/>
            <person name="Galperin M.Y."/>
            <person name="Jogler C."/>
        </authorList>
    </citation>
    <scope>NUCLEOTIDE SEQUENCE [LARGE SCALE GENOMIC DNA]</scope>
    <source>
        <strain evidence="3 4">Pan44</strain>
    </source>
</reference>
<dbReference type="OrthoDB" id="290144at2"/>
<evidence type="ECO:0000259" key="2">
    <source>
        <dbReference type="Pfam" id="PF01609"/>
    </source>
</evidence>
<proteinExistence type="predicted"/>
<accession>A0A517SM52</accession>
<organism evidence="3 4">
    <name type="scientific">Caulifigura coniformis</name>
    <dbReference type="NCBI Taxonomy" id="2527983"/>
    <lineage>
        <taxon>Bacteria</taxon>
        <taxon>Pseudomonadati</taxon>
        <taxon>Planctomycetota</taxon>
        <taxon>Planctomycetia</taxon>
        <taxon>Planctomycetales</taxon>
        <taxon>Planctomycetaceae</taxon>
        <taxon>Caulifigura</taxon>
    </lineage>
</organism>
<feature type="domain" description="Transposase IS4-like" evidence="2">
    <location>
        <begin position="154"/>
        <end position="326"/>
    </location>
</feature>
<keyword evidence="4" id="KW-1185">Reference proteome</keyword>